<sequence>MNRNAWAEKECELDAAWEGLEGKAGALGATSQDAFMSGARSLFDEVLDLGRRAVGLVGNLQRSQERREKAVREMEGHQRRLVVWCRQQQVNLDVLRDPCHIQEFCASLLEHYKTMSANYRVLLESAEPVLDSEAVQERLLEANETWVHLQVNALERLRHTLFEVYAETLLEENMEKHSSFGLQVGPFLEELRHSLVATHVTASPLHERCAQLTEECLSLQKLLPKHDELCKKLLDFGDRVRMVREAYACFRAAALSRVAYLSSSAEVLAEAARRKEEFECCVEELKMWIDNKARSDSWREVREKVRDIRALLEREQQFIDQDRRKEE</sequence>
<protein>
    <submittedName>
        <fullName evidence="1">Uncharacterized protein</fullName>
    </submittedName>
</protein>
<dbReference type="OrthoDB" id="271047at2759"/>
<name>A0A061IVD7_TRYRA</name>
<comment type="caution">
    <text evidence="1">The sequence shown here is derived from an EMBL/GenBank/DDBJ whole genome shotgun (WGS) entry which is preliminary data.</text>
</comment>
<dbReference type="Proteomes" id="UP000031737">
    <property type="component" value="Unassembled WGS sequence"/>
</dbReference>
<keyword evidence="2" id="KW-1185">Reference proteome</keyword>
<gene>
    <name evidence="1" type="ORF">TRSC58_05244</name>
</gene>
<dbReference type="VEuPathDB" id="TriTrypDB:TRSC58_05244"/>
<proteinExistence type="predicted"/>
<dbReference type="EMBL" id="AUPL01005244">
    <property type="protein sequence ID" value="ESL07073.1"/>
    <property type="molecule type" value="Genomic_DNA"/>
</dbReference>
<accession>A0A061IVD7</accession>
<evidence type="ECO:0000313" key="1">
    <source>
        <dbReference type="EMBL" id="ESL07073.1"/>
    </source>
</evidence>
<evidence type="ECO:0000313" key="2">
    <source>
        <dbReference type="Proteomes" id="UP000031737"/>
    </source>
</evidence>
<organism evidence="1 2">
    <name type="scientific">Trypanosoma rangeli SC58</name>
    <dbReference type="NCBI Taxonomy" id="429131"/>
    <lineage>
        <taxon>Eukaryota</taxon>
        <taxon>Discoba</taxon>
        <taxon>Euglenozoa</taxon>
        <taxon>Kinetoplastea</taxon>
        <taxon>Metakinetoplastina</taxon>
        <taxon>Trypanosomatida</taxon>
        <taxon>Trypanosomatidae</taxon>
        <taxon>Trypanosoma</taxon>
        <taxon>Herpetosoma</taxon>
    </lineage>
</organism>
<reference evidence="1 2" key="1">
    <citation type="submission" date="2013-07" db="EMBL/GenBank/DDBJ databases">
        <authorList>
            <person name="Stoco P.H."/>
            <person name="Wagner G."/>
            <person name="Gerber A."/>
            <person name="Zaha A."/>
            <person name="Thompson C."/>
            <person name="Bartholomeu D.C."/>
            <person name="Luckemeyer D.D."/>
            <person name="Bahia D."/>
            <person name="Loreto E."/>
            <person name="Prestes E.B."/>
            <person name="Lima F.M."/>
            <person name="Rodrigues-Luiz G."/>
            <person name="Vallejo G.A."/>
            <person name="Filho J.F."/>
            <person name="Monteiro K.M."/>
            <person name="Tyler K.M."/>
            <person name="de Almeida L.G."/>
            <person name="Ortiz M.F."/>
            <person name="Siervo M.A."/>
            <person name="de Moraes M.H."/>
            <person name="Cunha O.L."/>
            <person name="Mendonca-Neto R."/>
            <person name="Silva R."/>
            <person name="Teixeira S.M."/>
            <person name="Murta S.M."/>
            <person name="Sincero T.C."/>
            <person name="Mendes T.A."/>
            <person name="Urmenyi T.P."/>
            <person name="Silva V.G."/>
            <person name="da Rocha W.D."/>
            <person name="Andersson B."/>
            <person name="Romanha A.J."/>
            <person name="Steindel M."/>
            <person name="de Vasconcelos A.T."/>
            <person name="Grisard E.C."/>
        </authorList>
    </citation>
    <scope>NUCLEOTIDE SEQUENCE [LARGE SCALE GENOMIC DNA]</scope>
    <source>
        <strain evidence="1 2">SC58</strain>
    </source>
</reference>
<dbReference type="AlphaFoldDB" id="A0A061IVD7"/>